<keyword evidence="3" id="KW-1185">Reference proteome</keyword>
<organism evidence="2 3">
    <name type="scientific">Cryptosporidium canis</name>
    <dbReference type="NCBI Taxonomy" id="195482"/>
    <lineage>
        <taxon>Eukaryota</taxon>
        <taxon>Sar</taxon>
        <taxon>Alveolata</taxon>
        <taxon>Apicomplexa</taxon>
        <taxon>Conoidasida</taxon>
        <taxon>Coccidia</taxon>
        <taxon>Eucoccidiorida</taxon>
        <taxon>Eimeriorina</taxon>
        <taxon>Cryptosporidiidae</taxon>
        <taxon>Cryptosporidium</taxon>
    </lineage>
</organism>
<dbReference type="InterPro" id="IPR001214">
    <property type="entry name" value="SET_dom"/>
</dbReference>
<feature type="domain" description="SET" evidence="1">
    <location>
        <begin position="54"/>
        <end position="247"/>
    </location>
</feature>
<dbReference type="PROSITE" id="PS50280">
    <property type="entry name" value="SET"/>
    <property type="match status" value="1"/>
</dbReference>
<gene>
    <name evidence="2" type="ORF">OJ252_3083</name>
</gene>
<comment type="caution">
    <text evidence="2">The sequence shown here is derived from an EMBL/GenBank/DDBJ whole genome shotgun (WGS) entry which is preliminary data.</text>
</comment>
<dbReference type="EMBL" id="JAPCXB010000133">
    <property type="protein sequence ID" value="KAJ1606715.1"/>
    <property type="molecule type" value="Genomic_DNA"/>
</dbReference>
<protein>
    <submittedName>
        <fullName evidence="2">SET domain-containing protein</fullName>
    </submittedName>
</protein>
<accession>A0ABQ8P5U2</accession>
<reference evidence="2" key="1">
    <citation type="submission" date="2022-10" db="EMBL/GenBank/DDBJ databases">
        <title>Adaptive evolution leads to modifications in subtelomeric GC content in a zoonotic Cryptosporidium species.</title>
        <authorList>
            <person name="Li J."/>
            <person name="Feng Y."/>
            <person name="Xiao L."/>
        </authorList>
    </citation>
    <scope>NUCLEOTIDE SEQUENCE</scope>
    <source>
        <strain evidence="2">25894</strain>
    </source>
</reference>
<evidence type="ECO:0000313" key="2">
    <source>
        <dbReference type="EMBL" id="KAJ1606715.1"/>
    </source>
</evidence>
<evidence type="ECO:0000259" key="1">
    <source>
        <dbReference type="PROSITE" id="PS50280"/>
    </source>
</evidence>
<name>A0ABQ8P5U2_9CRYT</name>
<sequence>MMRQVVDSDDWLSSELQMIYSDTRGVRTRSGLSRALLDFETRLSGMRRFDYVSPRIALSRAEESRSWYARASISKGELLLAEIPVCWTLQAIGDPMKDYSFVLWKELIRICVMNKKVLRGVGRLFPRTQADIGRCIQESESCKIPVREIRDFFEGNPILSRRIGIREGIRLYLVVKFNQMSINMLPELWKNPLEWSERFLVSSLYLKSSFFDHSCIPNVARFYIGTVAVFRALRPIQPDETLSICYIESEYIQDPLWIRSSELNFFCRCQKCQREGGFSPDDQLSRISEINRASRRLNKRCSLLTGRHISILQSLPVGERISVVNEILTESFIDDDKVRQPSRPKLVGLDASKLIGFLAHDYISIKDFDKAKFWLNALRDIIKIRDEHHIPILLLLGMISGRGPDQNRYFSKAVSISTTIFGNNIKFFIKRYWTEIKNFATMIYKETPRERSPCLRRVSRLIRCIFFKQRFPSAPRARPAERMH</sequence>
<dbReference type="InterPro" id="IPR046341">
    <property type="entry name" value="SET_dom_sf"/>
</dbReference>
<dbReference type="CDD" id="cd20071">
    <property type="entry name" value="SET_SMYD"/>
    <property type="match status" value="1"/>
</dbReference>
<evidence type="ECO:0000313" key="3">
    <source>
        <dbReference type="Proteomes" id="UP001071777"/>
    </source>
</evidence>
<dbReference type="Gene3D" id="2.170.270.10">
    <property type="entry name" value="SET domain"/>
    <property type="match status" value="1"/>
</dbReference>
<dbReference type="PANTHER" id="PTHR12197">
    <property type="entry name" value="HISTONE-LYSINE N-METHYLTRANSFERASE SMYD"/>
    <property type="match status" value="1"/>
</dbReference>
<dbReference type="Pfam" id="PF00856">
    <property type="entry name" value="SET"/>
    <property type="match status" value="1"/>
</dbReference>
<dbReference type="SUPFAM" id="SSF82199">
    <property type="entry name" value="SET domain"/>
    <property type="match status" value="1"/>
</dbReference>
<dbReference type="InterPro" id="IPR050869">
    <property type="entry name" value="H3K4_H4K5_MeTrfase"/>
</dbReference>
<dbReference type="PANTHER" id="PTHR12197:SF251">
    <property type="entry name" value="EG:BACR7C10.4 PROTEIN"/>
    <property type="match status" value="1"/>
</dbReference>
<proteinExistence type="predicted"/>
<dbReference type="Proteomes" id="UP001071777">
    <property type="component" value="Unassembled WGS sequence"/>
</dbReference>